<feature type="non-terminal residue" evidence="2">
    <location>
        <position position="1"/>
    </location>
</feature>
<evidence type="ECO:0000313" key="3">
    <source>
        <dbReference type="Proteomes" id="UP000257109"/>
    </source>
</evidence>
<protein>
    <recommendedName>
        <fullName evidence="1">Reverse transcriptase Ty1/copia-type domain-containing protein</fullName>
    </recommendedName>
</protein>
<dbReference type="EMBL" id="QJKJ01014146">
    <property type="protein sequence ID" value="RDX64942.1"/>
    <property type="molecule type" value="Genomic_DNA"/>
</dbReference>
<sequence>MVNDNLRDEVIKNKVKLVAKGFLQKAGIDYGKVYALVARIETIRLLIYALAGCEICLSQWSTRRRSLYGSAVGHQEPETRELMATNLRLA</sequence>
<accession>A0A371EFX4</accession>
<evidence type="ECO:0000259" key="1">
    <source>
        <dbReference type="Pfam" id="PF07727"/>
    </source>
</evidence>
<keyword evidence="3" id="KW-1185">Reference proteome</keyword>
<gene>
    <name evidence="2" type="ORF">CR513_56445</name>
</gene>
<evidence type="ECO:0000313" key="2">
    <source>
        <dbReference type="EMBL" id="RDX64942.1"/>
    </source>
</evidence>
<reference evidence="2" key="1">
    <citation type="submission" date="2018-05" db="EMBL/GenBank/DDBJ databases">
        <title>Draft genome of Mucuna pruriens seed.</title>
        <authorList>
            <person name="Nnadi N.E."/>
            <person name="Vos R."/>
            <person name="Hasami M.H."/>
            <person name="Devisetty U.K."/>
            <person name="Aguiy J.C."/>
        </authorList>
    </citation>
    <scope>NUCLEOTIDE SEQUENCE [LARGE SCALE GENOMIC DNA]</scope>
    <source>
        <strain evidence="2">JCA_2017</strain>
    </source>
</reference>
<feature type="domain" description="Reverse transcriptase Ty1/copia-type" evidence="1">
    <location>
        <begin position="9"/>
        <end position="51"/>
    </location>
</feature>
<dbReference type="Pfam" id="PF07727">
    <property type="entry name" value="RVT_2"/>
    <property type="match status" value="1"/>
</dbReference>
<name>A0A371EFX4_MUCPR</name>
<dbReference type="Proteomes" id="UP000257109">
    <property type="component" value="Unassembled WGS sequence"/>
</dbReference>
<proteinExistence type="predicted"/>
<dbReference type="InterPro" id="IPR013103">
    <property type="entry name" value="RVT_2"/>
</dbReference>
<comment type="caution">
    <text evidence="2">The sequence shown here is derived from an EMBL/GenBank/DDBJ whole genome shotgun (WGS) entry which is preliminary data.</text>
</comment>
<organism evidence="2 3">
    <name type="scientific">Mucuna pruriens</name>
    <name type="common">Velvet bean</name>
    <name type="synonym">Dolichos pruriens</name>
    <dbReference type="NCBI Taxonomy" id="157652"/>
    <lineage>
        <taxon>Eukaryota</taxon>
        <taxon>Viridiplantae</taxon>
        <taxon>Streptophyta</taxon>
        <taxon>Embryophyta</taxon>
        <taxon>Tracheophyta</taxon>
        <taxon>Spermatophyta</taxon>
        <taxon>Magnoliopsida</taxon>
        <taxon>eudicotyledons</taxon>
        <taxon>Gunneridae</taxon>
        <taxon>Pentapetalae</taxon>
        <taxon>rosids</taxon>
        <taxon>fabids</taxon>
        <taxon>Fabales</taxon>
        <taxon>Fabaceae</taxon>
        <taxon>Papilionoideae</taxon>
        <taxon>50 kb inversion clade</taxon>
        <taxon>NPAAA clade</taxon>
        <taxon>indigoferoid/millettioid clade</taxon>
        <taxon>Phaseoleae</taxon>
        <taxon>Mucuna</taxon>
    </lineage>
</organism>
<dbReference type="OrthoDB" id="411615at2759"/>
<dbReference type="AlphaFoldDB" id="A0A371EFX4"/>